<dbReference type="InterPro" id="IPR011993">
    <property type="entry name" value="PH-like_dom_sf"/>
</dbReference>
<dbReference type="Gene3D" id="2.30.29.30">
    <property type="entry name" value="Pleckstrin-homology domain (PH domain)/Phosphotyrosine-binding domain (PTB)"/>
    <property type="match status" value="1"/>
</dbReference>
<dbReference type="AlphaFoldDB" id="A0A1X2H693"/>
<dbReference type="Proteomes" id="UP000242180">
    <property type="component" value="Unassembled WGS sequence"/>
</dbReference>
<sequence length="346" mass="38070">MPSSSLTHSSNTTRSSSSISRTPPSPTLDPWCMSIKAALEDAVCSDWLHKYDPPATFAFRAWKRRYFVIVDRIVYVFKSTKSTAPAREHFLITDDTLVFVTEEFKKGCVLELRKPLCTWYLRCDSTVQMKSWLEALKKIVACIKLGYAGPFSQSNLATLRLEDDFRLLSFNPAPPPPPTPRPSLSSSSSSSNHKPRHTSRANHRSAILRASLPPDMRGFQWTQPSPSHDRRSSTPQSTSVPRRPPFNGDHHSNNAKRQSLALLPDWEKSLPPQMPPPQSNPPPPPPASSSSSSSSSSAIQPPSSSPQQSPSINTHTAADEPVQRPVLGKPALSTVREDSGSVISTA</sequence>
<dbReference type="InterPro" id="IPR001849">
    <property type="entry name" value="PH_domain"/>
</dbReference>
<proteinExistence type="predicted"/>
<protein>
    <recommendedName>
        <fullName evidence="2">PH domain-containing protein</fullName>
    </recommendedName>
</protein>
<feature type="domain" description="PH" evidence="2">
    <location>
        <begin position="41"/>
        <end position="141"/>
    </location>
</feature>
<feature type="region of interest" description="Disordered" evidence="1">
    <location>
        <begin position="1"/>
        <end position="25"/>
    </location>
</feature>
<feature type="compositionally biased region" description="Basic residues" evidence="1">
    <location>
        <begin position="193"/>
        <end position="203"/>
    </location>
</feature>
<dbReference type="SUPFAM" id="SSF50729">
    <property type="entry name" value="PH domain-like"/>
    <property type="match status" value="1"/>
</dbReference>
<dbReference type="InParanoid" id="A0A1X2H693"/>
<feature type="region of interest" description="Disordered" evidence="1">
    <location>
        <begin position="267"/>
        <end position="346"/>
    </location>
</feature>
<feature type="compositionally biased region" description="Low complexity" evidence="1">
    <location>
        <begin position="1"/>
        <end position="22"/>
    </location>
</feature>
<evidence type="ECO:0000259" key="2">
    <source>
        <dbReference type="PROSITE" id="PS50003"/>
    </source>
</evidence>
<gene>
    <name evidence="3" type="ORF">BCR43DRAFT_496994</name>
</gene>
<evidence type="ECO:0000313" key="3">
    <source>
        <dbReference type="EMBL" id="ORY93480.1"/>
    </source>
</evidence>
<dbReference type="EMBL" id="MCGN01000009">
    <property type="protein sequence ID" value="ORY93480.1"/>
    <property type="molecule type" value="Genomic_DNA"/>
</dbReference>
<dbReference type="CDD" id="cd00821">
    <property type="entry name" value="PH"/>
    <property type="match status" value="1"/>
</dbReference>
<dbReference type="Pfam" id="PF00169">
    <property type="entry name" value="PH"/>
    <property type="match status" value="1"/>
</dbReference>
<organism evidence="3 4">
    <name type="scientific">Syncephalastrum racemosum</name>
    <name type="common">Filamentous fungus</name>
    <dbReference type="NCBI Taxonomy" id="13706"/>
    <lineage>
        <taxon>Eukaryota</taxon>
        <taxon>Fungi</taxon>
        <taxon>Fungi incertae sedis</taxon>
        <taxon>Mucoromycota</taxon>
        <taxon>Mucoromycotina</taxon>
        <taxon>Mucoromycetes</taxon>
        <taxon>Mucorales</taxon>
        <taxon>Syncephalastraceae</taxon>
        <taxon>Syncephalastrum</taxon>
    </lineage>
</organism>
<dbReference type="SMART" id="SM00233">
    <property type="entry name" value="PH"/>
    <property type="match status" value="1"/>
</dbReference>
<name>A0A1X2H693_SYNRA</name>
<feature type="compositionally biased region" description="Pro residues" evidence="1">
    <location>
        <begin position="172"/>
        <end position="181"/>
    </location>
</feature>
<dbReference type="PROSITE" id="PS50003">
    <property type="entry name" value="PH_DOMAIN"/>
    <property type="match status" value="1"/>
</dbReference>
<feature type="compositionally biased region" description="Low complexity" evidence="1">
    <location>
        <begin position="288"/>
        <end position="311"/>
    </location>
</feature>
<feature type="compositionally biased region" description="Low complexity" evidence="1">
    <location>
        <begin position="182"/>
        <end position="191"/>
    </location>
</feature>
<feature type="region of interest" description="Disordered" evidence="1">
    <location>
        <begin position="169"/>
        <end position="254"/>
    </location>
</feature>
<reference evidence="3 4" key="1">
    <citation type="submission" date="2016-07" db="EMBL/GenBank/DDBJ databases">
        <title>Pervasive Adenine N6-methylation of Active Genes in Fungi.</title>
        <authorList>
            <consortium name="DOE Joint Genome Institute"/>
            <person name="Mondo S.J."/>
            <person name="Dannebaum R.O."/>
            <person name="Kuo R.C."/>
            <person name="Labutti K."/>
            <person name="Haridas S."/>
            <person name="Kuo A."/>
            <person name="Salamov A."/>
            <person name="Ahrendt S.R."/>
            <person name="Lipzen A."/>
            <person name="Sullivan W."/>
            <person name="Andreopoulos W.B."/>
            <person name="Clum A."/>
            <person name="Lindquist E."/>
            <person name="Daum C."/>
            <person name="Ramamoorthy G.K."/>
            <person name="Gryganskyi A."/>
            <person name="Culley D."/>
            <person name="Magnuson J.K."/>
            <person name="James T.Y."/>
            <person name="O'Malley M.A."/>
            <person name="Stajich J.E."/>
            <person name="Spatafora J.W."/>
            <person name="Visel A."/>
            <person name="Grigoriev I.V."/>
        </authorList>
    </citation>
    <scope>NUCLEOTIDE SEQUENCE [LARGE SCALE GENOMIC DNA]</scope>
    <source>
        <strain evidence="3 4">NRRL 2496</strain>
    </source>
</reference>
<evidence type="ECO:0000313" key="4">
    <source>
        <dbReference type="Proteomes" id="UP000242180"/>
    </source>
</evidence>
<evidence type="ECO:0000256" key="1">
    <source>
        <dbReference type="SAM" id="MobiDB-lite"/>
    </source>
</evidence>
<dbReference type="STRING" id="13706.A0A1X2H693"/>
<dbReference type="OrthoDB" id="185175at2759"/>
<feature type="compositionally biased region" description="Pro residues" evidence="1">
    <location>
        <begin position="272"/>
        <end position="287"/>
    </location>
</feature>
<accession>A0A1X2H693</accession>
<comment type="caution">
    <text evidence="3">The sequence shown here is derived from an EMBL/GenBank/DDBJ whole genome shotgun (WGS) entry which is preliminary data.</text>
</comment>
<keyword evidence="4" id="KW-1185">Reference proteome</keyword>